<evidence type="ECO:0000256" key="1">
    <source>
        <dbReference type="ARBA" id="ARBA00004948"/>
    </source>
</evidence>
<dbReference type="Proteomes" id="UP001597506">
    <property type="component" value="Unassembled WGS sequence"/>
</dbReference>
<dbReference type="CDD" id="cd00564">
    <property type="entry name" value="TMP_TenI"/>
    <property type="match status" value="1"/>
</dbReference>
<dbReference type="PANTHER" id="PTHR20857:SF22">
    <property type="entry name" value="THIAZOLE TAUTOMERASE"/>
    <property type="match status" value="1"/>
</dbReference>
<name>A0ABW5RMP7_9BACI</name>
<evidence type="ECO:0000259" key="3">
    <source>
        <dbReference type="Pfam" id="PF02581"/>
    </source>
</evidence>
<evidence type="ECO:0000256" key="2">
    <source>
        <dbReference type="ARBA" id="ARBA00022977"/>
    </source>
</evidence>
<dbReference type="RefSeq" id="WP_377932712.1">
    <property type="nucleotide sequence ID" value="NZ_JBHUMF010000008.1"/>
</dbReference>
<dbReference type="InterPro" id="IPR022998">
    <property type="entry name" value="ThiamineP_synth_TenI"/>
</dbReference>
<dbReference type="SUPFAM" id="SSF51391">
    <property type="entry name" value="Thiamin phosphate synthase"/>
    <property type="match status" value="1"/>
</dbReference>
<feature type="domain" description="Thiamine phosphate synthase/TenI" evidence="3">
    <location>
        <begin position="25"/>
        <end position="183"/>
    </location>
</feature>
<keyword evidence="2" id="KW-0784">Thiamine biosynthesis</keyword>
<dbReference type="InterPro" id="IPR036206">
    <property type="entry name" value="ThiamineP_synth_sf"/>
</dbReference>
<organism evidence="4 5">
    <name type="scientific">Bacillus seohaeanensis</name>
    <dbReference type="NCBI Taxonomy" id="284580"/>
    <lineage>
        <taxon>Bacteria</taxon>
        <taxon>Bacillati</taxon>
        <taxon>Bacillota</taxon>
        <taxon>Bacilli</taxon>
        <taxon>Bacillales</taxon>
        <taxon>Bacillaceae</taxon>
        <taxon>Bacillus</taxon>
    </lineage>
</organism>
<accession>A0ABW5RMP7</accession>
<dbReference type="PANTHER" id="PTHR20857">
    <property type="entry name" value="THIAMINE-PHOSPHATE PYROPHOSPHORYLASE"/>
    <property type="match status" value="1"/>
</dbReference>
<evidence type="ECO:0000313" key="5">
    <source>
        <dbReference type="Proteomes" id="UP001597506"/>
    </source>
</evidence>
<gene>
    <name evidence="4" type="primary">tenI</name>
    <name evidence="4" type="ORF">ACFSUL_03375</name>
</gene>
<evidence type="ECO:0000313" key="4">
    <source>
        <dbReference type="EMBL" id="MFD2679788.1"/>
    </source>
</evidence>
<comment type="pathway">
    <text evidence="1">Cofactor biosynthesis; thiamine diphosphate biosynthesis.</text>
</comment>
<protein>
    <submittedName>
        <fullName evidence="4">Thiazole tautomerase TenI</fullName>
    </submittedName>
</protein>
<dbReference type="EMBL" id="JBHUMF010000008">
    <property type="protein sequence ID" value="MFD2679788.1"/>
    <property type="molecule type" value="Genomic_DNA"/>
</dbReference>
<sequence length="212" mass="22898">MEAKPLLHAISTGKQSIDRLVDTARGIHPFVQAIHIREHDKSAREVYKIGKRLLTGGVPPGKIIINNRVDAAIALGVKGVQLGFHSLPVEVVKSVFPSLSVGKSVHSFQEAMQAEKEGADYILYGHVFPTNSKDGIAPKGMEELQKVTYHLNIPVIAIGGIKQKNVVKTMDTKVTGIAVLSGIFNAVDPIRAAKDYADILVNGDDFTNEEGL</sequence>
<comment type="caution">
    <text evidence="4">The sequence shown here is derived from an EMBL/GenBank/DDBJ whole genome shotgun (WGS) entry which is preliminary data.</text>
</comment>
<dbReference type="Pfam" id="PF02581">
    <property type="entry name" value="TMP-TENI"/>
    <property type="match status" value="1"/>
</dbReference>
<dbReference type="Gene3D" id="3.20.20.70">
    <property type="entry name" value="Aldolase class I"/>
    <property type="match status" value="1"/>
</dbReference>
<dbReference type="NCBIfam" id="NF005819">
    <property type="entry name" value="PRK07695.1"/>
    <property type="match status" value="1"/>
</dbReference>
<keyword evidence="5" id="KW-1185">Reference proteome</keyword>
<reference evidence="5" key="1">
    <citation type="journal article" date="2019" name="Int. J. Syst. Evol. Microbiol.">
        <title>The Global Catalogue of Microorganisms (GCM) 10K type strain sequencing project: providing services to taxonomists for standard genome sequencing and annotation.</title>
        <authorList>
            <consortium name="The Broad Institute Genomics Platform"/>
            <consortium name="The Broad Institute Genome Sequencing Center for Infectious Disease"/>
            <person name="Wu L."/>
            <person name="Ma J."/>
        </authorList>
    </citation>
    <scope>NUCLEOTIDE SEQUENCE [LARGE SCALE GENOMIC DNA]</scope>
    <source>
        <strain evidence="5">KCTC 3913</strain>
    </source>
</reference>
<dbReference type="InterPro" id="IPR013785">
    <property type="entry name" value="Aldolase_TIM"/>
</dbReference>
<proteinExistence type="predicted"/>